<dbReference type="Proteomes" id="UP000237351">
    <property type="component" value="Chromosome"/>
</dbReference>
<proteinExistence type="predicted"/>
<dbReference type="STRING" id="1414854.GQ61_09240"/>
<reference evidence="1 2" key="1">
    <citation type="submission" date="2014-06" db="EMBL/GenBank/DDBJ databases">
        <title>The genome of the endonuclear symbiont Nucleicultrix amoebiphila.</title>
        <authorList>
            <person name="Schulz F."/>
            <person name="Horn M."/>
        </authorList>
    </citation>
    <scope>NUCLEOTIDE SEQUENCE [LARGE SCALE GENOMIC DNA]</scope>
    <source>
        <strain evidence="1 2">FS5</strain>
    </source>
</reference>
<keyword evidence="2" id="KW-1185">Reference proteome</keyword>
<dbReference type="Gene3D" id="1.10.790.20">
    <property type="entry name" value="Domain of unknown function DUF1476"/>
    <property type="match status" value="1"/>
</dbReference>
<dbReference type="InterPro" id="IPR038293">
    <property type="entry name" value="ATPase_inh_sub_z_sf"/>
</dbReference>
<dbReference type="KEGG" id="naf:GQ61_09240"/>
<dbReference type="Pfam" id="PF07345">
    <property type="entry name" value="ATPaseInh_sub_z"/>
    <property type="match status" value="1"/>
</dbReference>
<dbReference type="InterPro" id="IPR009945">
    <property type="entry name" value="ATPase_inh_sub_z"/>
</dbReference>
<protein>
    <submittedName>
        <fullName evidence="1">Uncharacterized protein</fullName>
    </submittedName>
</protein>
<sequence>MGQNLKKTTQSNHPEDNNTYKVRALTYVYLSAWASKLMKFSEAETQQFAQEIVSLSVSTPEIIFEHIKNILQKHSISVDLDQLQKQFEDYQRLARIQVMDLNRAP</sequence>
<dbReference type="AlphaFoldDB" id="A0A1W6N6L3"/>
<name>A0A1W6N6L3_9PROT</name>
<accession>A0A1W6N6L3</accession>
<dbReference type="EMBL" id="CP008743">
    <property type="protein sequence ID" value="ARN85441.1"/>
    <property type="molecule type" value="Genomic_DNA"/>
</dbReference>
<organism evidence="1 2">
    <name type="scientific">Candidatus Nucleicultrix amoebiphila FS5</name>
    <dbReference type="NCBI Taxonomy" id="1414854"/>
    <lineage>
        <taxon>Bacteria</taxon>
        <taxon>Pseudomonadati</taxon>
        <taxon>Pseudomonadota</taxon>
        <taxon>Alphaproteobacteria</taxon>
        <taxon>Holosporales</taxon>
        <taxon>Candidatus Nucleicultricaceae</taxon>
        <taxon>Candidatus Nucleicultrix</taxon>
    </lineage>
</organism>
<gene>
    <name evidence="1" type="ORF">GQ61_09240</name>
</gene>
<evidence type="ECO:0000313" key="1">
    <source>
        <dbReference type="EMBL" id="ARN85441.1"/>
    </source>
</evidence>
<evidence type="ECO:0000313" key="2">
    <source>
        <dbReference type="Proteomes" id="UP000237351"/>
    </source>
</evidence>